<keyword evidence="5" id="KW-1185">Reference proteome</keyword>
<keyword evidence="1" id="KW-0175">Coiled coil</keyword>
<dbReference type="Gene3D" id="1.10.1540.10">
    <property type="entry name" value="BEACH domain"/>
    <property type="match status" value="1"/>
</dbReference>
<dbReference type="PROSITE" id="PS50197">
    <property type="entry name" value="BEACH"/>
    <property type="match status" value="1"/>
</dbReference>
<protein>
    <recommendedName>
        <fullName evidence="3">BEACH domain-containing protein</fullName>
    </recommendedName>
</protein>
<dbReference type="EMBL" id="JAPFFF010000016">
    <property type="protein sequence ID" value="KAK8864824.1"/>
    <property type="molecule type" value="Genomic_DNA"/>
</dbReference>
<name>A0ABR2IKH8_9EUKA</name>
<dbReference type="CDD" id="cd06071">
    <property type="entry name" value="Beach"/>
    <property type="match status" value="1"/>
</dbReference>
<dbReference type="SUPFAM" id="SSF101898">
    <property type="entry name" value="NHL repeat"/>
    <property type="match status" value="1"/>
</dbReference>
<evidence type="ECO:0000313" key="5">
    <source>
        <dbReference type="Proteomes" id="UP001470230"/>
    </source>
</evidence>
<feature type="compositionally biased region" description="Acidic residues" evidence="2">
    <location>
        <begin position="2903"/>
        <end position="2913"/>
    </location>
</feature>
<feature type="compositionally biased region" description="Basic and acidic residues" evidence="2">
    <location>
        <begin position="1281"/>
        <end position="1290"/>
    </location>
</feature>
<proteinExistence type="predicted"/>
<feature type="region of interest" description="Disordered" evidence="2">
    <location>
        <begin position="2315"/>
        <end position="2359"/>
    </location>
</feature>
<feature type="compositionally biased region" description="Polar residues" evidence="2">
    <location>
        <begin position="2479"/>
        <end position="2506"/>
    </location>
</feature>
<evidence type="ECO:0000256" key="1">
    <source>
        <dbReference type="SAM" id="Coils"/>
    </source>
</evidence>
<evidence type="ECO:0000259" key="3">
    <source>
        <dbReference type="PROSITE" id="PS50197"/>
    </source>
</evidence>
<organism evidence="4 5">
    <name type="scientific">Tritrichomonas musculus</name>
    <dbReference type="NCBI Taxonomy" id="1915356"/>
    <lineage>
        <taxon>Eukaryota</taxon>
        <taxon>Metamonada</taxon>
        <taxon>Parabasalia</taxon>
        <taxon>Tritrichomonadida</taxon>
        <taxon>Tritrichomonadidae</taxon>
        <taxon>Tritrichomonas</taxon>
    </lineage>
</organism>
<accession>A0ABR2IKH8</accession>
<feature type="region of interest" description="Disordered" evidence="2">
    <location>
        <begin position="2886"/>
        <end position="2926"/>
    </location>
</feature>
<feature type="domain" description="BEACH" evidence="3">
    <location>
        <begin position="1987"/>
        <end position="2255"/>
    </location>
</feature>
<dbReference type="SMART" id="SM01026">
    <property type="entry name" value="Beach"/>
    <property type="match status" value="1"/>
</dbReference>
<reference evidence="4 5" key="1">
    <citation type="submission" date="2024-04" db="EMBL/GenBank/DDBJ databases">
        <title>Tritrichomonas musculus Genome.</title>
        <authorList>
            <person name="Alves-Ferreira E."/>
            <person name="Grigg M."/>
            <person name="Lorenzi H."/>
            <person name="Galac M."/>
        </authorList>
    </citation>
    <scope>NUCLEOTIDE SEQUENCE [LARGE SCALE GENOMIC DNA]</scope>
    <source>
        <strain evidence="4 5">EAF2021</strain>
    </source>
</reference>
<evidence type="ECO:0000313" key="4">
    <source>
        <dbReference type="EMBL" id="KAK8864824.1"/>
    </source>
</evidence>
<dbReference type="SUPFAM" id="SSF81837">
    <property type="entry name" value="BEACH domain"/>
    <property type="match status" value="1"/>
</dbReference>
<dbReference type="InterPro" id="IPR036372">
    <property type="entry name" value="BEACH_dom_sf"/>
</dbReference>
<sequence>MLKRFNTLFSKNTDPLKSLSPEESQRIQSFSDNLDTLDNTTNDSNRLSYFRRIISSFQGAFQHLTPWQSQTERIKGIYSRFTTNLFNNILLQSVFENHDMYVPLFKCLVIMSHQNNDVVPHSSKFIPFFCQLIKSMKNSEDNRLLKASFEFLTILFKDNSFFNEFLEADGFTLIFTSFFLTNNKEPIDAMMNLLFCVVPPQFYKDPSMTTIAIVLDALKTDFENSQNTTTIEQASSKCSPKCATFLVHYLCSLYPTCDTIFDTFQLETGFLILNNFLKTNCTYKEAIDCYKLMFIKTENNPAIIQSIYDLYIDSPPDFQTNILKLLLGLPAQDVQNVVPVVEWITDESKMTDEQIELVCRIMLNLKNYNDYIPFVLTILEKPSIRFEVCDIFLDLLQMLVATKKMPVEALVDKKFLETFIFNADRETFTKYMTKHPSIPHILLAIYTSPLCTEYQFTIISKLVSNFDPNFTVLLKRLCKANFSLEIYNLLLNNLSKQEIIDLVIYETRERPNAFHLFLQCNGFEIFEVILNGIEDSQDLIQLDQDEKEEEEKKKKNKMLAESIVKIIGALTTYGPRPRIDEWINSLPIESPFFTMVDKETLAKVAVNEELYLNVPSLLPFIEKFDFTSPLCLFNAGKFGIPMFLKREIPVSQVPYLDRISNRYAPPTIMKYLFSQVDKMDSFVDITVPQYPIFELVPTKRPKTQTLENATENSNEASQKSTDDDILNRYFPASLAFKSPTNQTSIQTVSFEFFIPSLNDNSTDISKNRLTIFSCAQIMIYLNDSIINFQTNKGKASLFYKKGEPNTIQLQFSFSEVEGKLNGQPIDRLKNDQGYPNEILFGDPIKPSQVPRLIQQTPTPNMRPIYLNRNLLINDQLPKIFESTQTVYTVGYLGFASYYSNMKELEILFLILEKAESTQKFSTIYLTLLHIQKSRNIEKLNFWMRLILSVKRANSSIHDNLLLYFHQLPASVYDENDYTFYLISILSDFELYFVINKTPLLSFLSLVESYLGDSTSGINLQLLIGRNGMMITRLIYIIRSGVAEEIRDKLLSIVSIMLSMNEENEDICIREFLYNALTVGDWSLQLPLDYEQFPVRSLLPLPIPESRFQKRFFRIFLNSINAFNNQNGSDSNQITEIFPANTLLQFSLLFDDINRSLFFFKLVSIYSSKNPKYITNSKLAAYAFSQKALHKEAWIEAFAILQGKVSTNDLLPHKKSKSKSKPKAKSETVLELPRNLVIKRPIFIEAILAMLNTLMAYEANKSIEILEERRKRGSDDSDSDSEEKPEQKDETNNLVNEIMETMTKFQESDYSYFTGNFAQLAHLSNLGLVPCSVVPSLSNPRGRVENDIKIDDVHLIDAELKAISDNTRIYKHPDIVSATFPVEFKQHPFDVKGISWTERLPFDNVILFLTNVLCSIENNSNFNSSFSTLAFGSTLMYGGYSYHFIREFISQVLIHYTQSDTMKPCPLSVALKAAKGSAFEDNYLDFLSLAVSLMKRRFDSSIIKDFREVILLAFHFISDEDDRADLDKFFNSFKSVVFHPAVLDDATFCHFLKYHNVHATMNPKYLQYYDPNETEKKWNDYINNNVSPNFDCDSRSALTTQVVTYLKLFAQQGSKFMLSARISRICNHYNKTHLQASMLNIYLRKYENFFFKCLQYEIFYKHFAFTFFNITNPESDSKDTSQISEKAAKSFHLSMLFMPYASPRVITQSPFEIKSPPKGSKVPTEYFKYPTKTPTSKIAQVEFNGELQCAPEWFMEQRQFEYSFVLHSSSLLLDFQAVFGKFSEVVQVYLYYFIHPVPCVLFFNNDKMCLLLLSTINENQLGLVAQPHAPIALIPFNESCFLNEWHSVSLFCGHFVLTFESSRFIKVEPHFYVHRKRALSFFYMFDPNFVIIFDSMIDYENIDKRAHNIPNVTSIAAPFSSASSSNTIQNYISSPNRDNNSNLINHSPSSNNNEYTYKYFSFVNNSNSNSHNNSGHITISMSKGFNYNAFLFNINFVDCLKAWLDNRISTYDYLIFLNYQSGRAFSDCTQYPVFPWVIAPSLEENRKMELPMGQQNEKRAQHYDETYKESLEPNKYFYGCHYSLPGAVFWFMMRVPPFSYLLWDMNEGWDDNQRMFYSINDSYLSASLINQTDLKEPIPEIYTVPELYVNLSKLDIIDDRQNVILPDWADQSPILFTEVFRKYLEKNDEVNCWIDLIFGYKQQGEAALKAKNLFLPSAYHSSTADSLMIDANAYEDQVINFGQCPRQLFSKEHPPRNRQVRNNIRTLTQKITPQQIDLYYNTQQTETNVPLHSSNSSTSNLFLLTQTRRCVTSSSSFLSTSSTNAVPSPSSSSGLRTTQMRSRRYKPQLKDQPSSLPTNTLLLANNPISSAPGSLDSAFNNSPVANINNSSDNEANLGLLLSDNDSEASIPINKQYEGEDNRASIADSYTAMPRRERIRSGTQYNRGSTPPTPAASISLSNSSIIPAESHTLESSSSSSRTSFNIPQPSTPTKSSFASMLNPSSPTESGRSRGRTLLRRGTTKAPPPPPNADSNNNNKQQQQNKNYENSLMFSSYVPYSVSFINQDDFKLGKNATVLPEKSVSVPPSFDYFITLEGESETVSVRKTINHDMMCSISSSEFGFIHSMSISDDGVFMAISFESGYVKVYFIYYELKVPRYIEHVASFIGPCGCRCKMSCLLSPDFICASQFGSEIIMWNFATGYVHRVIDFSTNRSRSFSNEVNNNNNDKKININELFNYYEDDSNSSENPNMPIDMLFDTFDGSLSILFNNRVEQFSINGKKTRTYHYQNDNNNNNDDFEFTCFALFPFDFTFDGRLLIVGNNKGGIDFLVASSNDVENFTLIGSKNHLFKSAVKSIFVCARMAKVWACDDKKHAVELTIPIFEGVPRQSSLPSTLSPQVNQPENEADDADDESGQENKNGEDDSSDS</sequence>
<dbReference type="InterPro" id="IPR050865">
    <property type="entry name" value="BEACH_Domain"/>
</dbReference>
<gene>
    <name evidence="4" type="ORF">M9Y10_010350</name>
</gene>
<feature type="compositionally biased region" description="Low complexity" evidence="2">
    <location>
        <begin position="2315"/>
        <end position="2332"/>
    </location>
</feature>
<feature type="compositionally biased region" description="Polar residues" evidence="2">
    <location>
        <begin position="2439"/>
        <end position="2448"/>
    </location>
</feature>
<dbReference type="PANTHER" id="PTHR13743:SF123">
    <property type="entry name" value="PROTEIN FAN"/>
    <property type="match status" value="1"/>
</dbReference>
<feature type="region of interest" description="Disordered" evidence="2">
    <location>
        <begin position="2433"/>
        <end position="2540"/>
    </location>
</feature>
<feature type="compositionally biased region" description="Basic residues" evidence="2">
    <location>
        <begin position="2510"/>
        <end position="2520"/>
    </location>
</feature>
<comment type="caution">
    <text evidence="4">The sequence shown here is derived from an EMBL/GenBank/DDBJ whole genome shotgun (WGS) entry which is preliminary data.</text>
</comment>
<dbReference type="Proteomes" id="UP001470230">
    <property type="component" value="Unassembled WGS sequence"/>
</dbReference>
<evidence type="ECO:0000256" key="2">
    <source>
        <dbReference type="SAM" id="MobiDB-lite"/>
    </source>
</evidence>
<dbReference type="PANTHER" id="PTHR13743">
    <property type="entry name" value="BEIGE/BEACH-RELATED"/>
    <property type="match status" value="1"/>
</dbReference>
<dbReference type="Pfam" id="PF02138">
    <property type="entry name" value="Beach"/>
    <property type="match status" value="1"/>
</dbReference>
<feature type="coiled-coil region" evidence="1">
    <location>
        <begin position="533"/>
        <end position="562"/>
    </location>
</feature>
<dbReference type="InterPro" id="IPR000409">
    <property type="entry name" value="BEACH_dom"/>
</dbReference>
<feature type="compositionally biased region" description="Low complexity" evidence="2">
    <location>
        <begin position="2455"/>
        <end position="2464"/>
    </location>
</feature>
<feature type="region of interest" description="Disordered" evidence="2">
    <location>
        <begin position="1267"/>
        <end position="1292"/>
    </location>
</feature>
<feature type="compositionally biased region" description="Polar residues" evidence="2">
    <location>
        <begin position="2886"/>
        <end position="2902"/>
    </location>
</feature>